<dbReference type="Proteomes" id="UP001500665">
    <property type="component" value="Unassembled WGS sequence"/>
</dbReference>
<feature type="compositionally biased region" description="Low complexity" evidence="1">
    <location>
        <begin position="27"/>
        <end position="44"/>
    </location>
</feature>
<comment type="caution">
    <text evidence="2">The sequence shown here is derived from an EMBL/GenBank/DDBJ whole genome shotgun (WGS) entry which is preliminary data.</text>
</comment>
<proteinExistence type="predicted"/>
<protein>
    <recommendedName>
        <fullName evidence="4">DUF3618 domain-containing protein</fullName>
    </recommendedName>
</protein>
<organism evidence="2 3">
    <name type="scientific">Actinocorallia libanotica</name>
    <dbReference type="NCBI Taxonomy" id="46162"/>
    <lineage>
        <taxon>Bacteria</taxon>
        <taxon>Bacillati</taxon>
        <taxon>Actinomycetota</taxon>
        <taxon>Actinomycetes</taxon>
        <taxon>Streptosporangiales</taxon>
        <taxon>Thermomonosporaceae</taxon>
        <taxon>Actinocorallia</taxon>
    </lineage>
</organism>
<feature type="compositionally biased region" description="Polar residues" evidence="1">
    <location>
        <begin position="16"/>
        <end position="26"/>
    </location>
</feature>
<evidence type="ECO:0000313" key="2">
    <source>
        <dbReference type="EMBL" id="GAA0944987.1"/>
    </source>
</evidence>
<feature type="region of interest" description="Disordered" evidence="1">
    <location>
        <begin position="81"/>
        <end position="102"/>
    </location>
</feature>
<dbReference type="EMBL" id="BAAAHH010000005">
    <property type="protein sequence ID" value="GAA0944987.1"/>
    <property type="molecule type" value="Genomic_DNA"/>
</dbReference>
<gene>
    <name evidence="2" type="ORF">GCM10009550_18320</name>
</gene>
<feature type="compositionally biased region" description="Basic and acidic residues" evidence="1">
    <location>
        <begin position="45"/>
        <end position="67"/>
    </location>
</feature>
<evidence type="ECO:0000256" key="1">
    <source>
        <dbReference type="SAM" id="MobiDB-lite"/>
    </source>
</evidence>
<keyword evidence="3" id="KW-1185">Reference proteome</keyword>
<evidence type="ECO:0000313" key="3">
    <source>
        <dbReference type="Proteomes" id="UP001500665"/>
    </source>
</evidence>
<dbReference type="InterPro" id="IPR022062">
    <property type="entry name" value="DUF3618"/>
</dbReference>
<sequence>MTNHPGDNNGWKPVASGSTRSGATALSTQTGGKTSTSGKASTSGKPEHAENVDELREDIEQTRRELGDTVDALVAKTDVKGRAQERARQVKVTAQERLQTARGRAEELGTQAKAKAIAPENAPKVRGGAAAAAGVAAVGAALWMLQRRRRRPKSSWERAVCAVRDAAERARGPVGQTVNAIATSDVTVRTVEKARQAAAAPEAKPRAEGAGATLGTLLVLTILRRAARRMPDGR</sequence>
<dbReference type="Pfam" id="PF12277">
    <property type="entry name" value="DUF3618"/>
    <property type="match status" value="1"/>
</dbReference>
<name>A0ABN1QP02_9ACTN</name>
<dbReference type="RefSeq" id="WP_344238805.1">
    <property type="nucleotide sequence ID" value="NZ_BAAAHH010000005.1"/>
</dbReference>
<accession>A0ABN1QP02</accession>
<reference evidence="2 3" key="1">
    <citation type="journal article" date="2019" name="Int. J. Syst. Evol. Microbiol.">
        <title>The Global Catalogue of Microorganisms (GCM) 10K type strain sequencing project: providing services to taxonomists for standard genome sequencing and annotation.</title>
        <authorList>
            <consortium name="The Broad Institute Genomics Platform"/>
            <consortium name="The Broad Institute Genome Sequencing Center for Infectious Disease"/>
            <person name="Wu L."/>
            <person name="Ma J."/>
        </authorList>
    </citation>
    <scope>NUCLEOTIDE SEQUENCE [LARGE SCALE GENOMIC DNA]</scope>
    <source>
        <strain evidence="2 3">JCM 10696</strain>
    </source>
</reference>
<evidence type="ECO:0008006" key="4">
    <source>
        <dbReference type="Google" id="ProtNLM"/>
    </source>
</evidence>
<feature type="region of interest" description="Disordered" evidence="1">
    <location>
        <begin position="1"/>
        <end position="67"/>
    </location>
</feature>